<dbReference type="EMBL" id="CAJVPP010007865">
    <property type="protein sequence ID" value="CAG8692167.1"/>
    <property type="molecule type" value="Genomic_DNA"/>
</dbReference>
<proteinExistence type="predicted"/>
<reference evidence="1" key="1">
    <citation type="submission" date="2021-06" db="EMBL/GenBank/DDBJ databases">
        <authorList>
            <person name="Kallberg Y."/>
            <person name="Tangrot J."/>
            <person name="Rosling A."/>
        </authorList>
    </citation>
    <scope>NUCLEOTIDE SEQUENCE</scope>
    <source>
        <strain evidence="1">87-6 pot B 2015</strain>
    </source>
</reference>
<accession>A0A9N9ES39</accession>
<dbReference type="AlphaFoldDB" id="A0A9N9ES39"/>
<evidence type="ECO:0000313" key="1">
    <source>
        <dbReference type="EMBL" id="CAG8692167.1"/>
    </source>
</evidence>
<protein>
    <submittedName>
        <fullName evidence="1">12840_t:CDS:1</fullName>
    </submittedName>
</protein>
<evidence type="ECO:0000313" key="2">
    <source>
        <dbReference type="Proteomes" id="UP000789375"/>
    </source>
</evidence>
<sequence>MSLQINILDTNYVNEENIIYEEDLISEIQYSMGLPSGLNKTTCTYLGDIAVIKKDRTCYGVKMCEFADSELQEMKHKSVDPESDLRLKMIT</sequence>
<gene>
    <name evidence="1" type="ORF">FMOSSE_LOCUS13398</name>
</gene>
<organism evidence="1 2">
    <name type="scientific">Funneliformis mosseae</name>
    <name type="common">Endomycorrhizal fungus</name>
    <name type="synonym">Glomus mosseae</name>
    <dbReference type="NCBI Taxonomy" id="27381"/>
    <lineage>
        <taxon>Eukaryota</taxon>
        <taxon>Fungi</taxon>
        <taxon>Fungi incertae sedis</taxon>
        <taxon>Mucoromycota</taxon>
        <taxon>Glomeromycotina</taxon>
        <taxon>Glomeromycetes</taxon>
        <taxon>Glomerales</taxon>
        <taxon>Glomeraceae</taxon>
        <taxon>Funneliformis</taxon>
    </lineage>
</organism>
<comment type="caution">
    <text evidence="1">The sequence shown here is derived from an EMBL/GenBank/DDBJ whole genome shotgun (WGS) entry which is preliminary data.</text>
</comment>
<keyword evidence="2" id="KW-1185">Reference proteome</keyword>
<name>A0A9N9ES39_FUNMO</name>
<dbReference type="Proteomes" id="UP000789375">
    <property type="component" value="Unassembled WGS sequence"/>
</dbReference>